<sequence length="102" mass="10938">MSATHKRTLADFYLLPPPSPAACDVRDAAARDGNLAMSLLVTSMTFGEAVGPKRNNSAGRRSTAHHTAVRDIGLTVHDRRRSEAVRISTGTDGGSVINFYNL</sequence>
<dbReference type="AlphaFoldDB" id="A0AAE1Y2X1"/>
<name>A0AAE1Y2X1_9LAMI</name>
<evidence type="ECO:0000313" key="2">
    <source>
        <dbReference type="Proteomes" id="UP001293254"/>
    </source>
</evidence>
<evidence type="ECO:0000313" key="1">
    <source>
        <dbReference type="EMBL" id="KAK4422738.1"/>
    </source>
</evidence>
<gene>
    <name evidence="1" type="ORF">Salat_1856300</name>
</gene>
<proteinExistence type="predicted"/>
<accession>A0AAE1Y2X1</accession>
<dbReference type="EMBL" id="JACGWO010000007">
    <property type="protein sequence ID" value="KAK4422738.1"/>
    <property type="molecule type" value="Genomic_DNA"/>
</dbReference>
<protein>
    <submittedName>
        <fullName evidence="1">Uncharacterized protein</fullName>
    </submittedName>
</protein>
<reference evidence="1" key="1">
    <citation type="submission" date="2020-06" db="EMBL/GenBank/DDBJ databases">
        <authorList>
            <person name="Li T."/>
            <person name="Hu X."/>
            <person name="Zhang T."/>
            <person name="Song X."/>
            <person name="Zhang H."/>
            <person name="Dai N."/>
            <person name="Sheng W."/>
            <person name="Hou X."/>
            <person name="Wei L."/>
        </authorList>
    </citation>
    <scope>NUCLEOTIDE SEQUENCE</scope>
    <source>
        <strain evidence="1">3651</strain>
        <tissue evidence="1">Leaf</tissue>
    </source>
</reference>
<reference evidence="1" key="2">
    <citation type="journal article" date="2024" name="Plant">
        <title>Genomic evolution and insights into agronomic trait innovations of Sesamum species.</title>
        <authorList>
            <person name="Miao H."/>
            <person name="Wang L."/>
            <person name="Qu L."/>
            <person name="Liu H."/>
            <person name="Sun Y."/>
            <person name="Le M."/>
            <person name="Wang Q."/>
            <person name="Wei S."/>
            <person name="Zheng Y."/>
            <person name="Lin W."/>
            <person name="Duan Y."/>
            <person name="Cao H."/>
            <person name="Xiong S."/>
            <person name="Wang X."/>
            <person name="Wei L."/>
            <person name="Li C."/>
            <person name="Ma Q."/>
            <person name="Ju M."/>
            <person name="Zhao R."/>
            <person name="Li G."/>
            <person name="Mu C."/>
            <person name="Tian Q."/>
            <person name="Mei H."/>
            <person name="Zhang T."/>
            <person name="Gao T."/>
            <person name="Zhang H."/>
        </authorList>
    </citation>
    <scope>NUCLEOTIDE SEQUENCE</scope>
    <source>
        <strain evidence="1">3651</strain>
    </source>
</reference>
<organism evidence="1 2">
    <name type="scientific">Sesamum alatum</name>
    <dbReference type="NCBI Taxonomy" id="300844"/>
    <lineage>
        <taxon>Eukaryota</taxon>
        <taxon>Viridiplantae</taxon>
        <taxon>Streptophyta</taxon>
        <taxon>Embryophyta</taxon>
        <taxon>Tracheophyta</taxon>
        <taxon>Spermatophyta</taxon>
        <taxon>Magnoliopsida</taxon>
        <taxon>eudicotyledons</taxon>
        <taxon>Gunneridae</taxon>
        <taxon>Pentapetalae</taxon>
        <taxon>asterids</taxon>
        <taxon>lamiids</taxon>
        <taxon>Lamiales</taxon>
        <taxon>Pedaliaceae</taxon>
        <taxon>Sesamum</taxon>
    </lineage>
</organism>
<comment type="caution">
    <text evidence="1">The sequence shown here is derived from an EMBL/GenBank/DDBJ whole genome shotgun (WGS) entry which is preliminary data.</text>
</comment>
<keyword evidence="2" id="KW-1185">Reference proteome</keyword>
<dbReference type="Proteomes" id="UP001293254">
    <property type="component" value="Unassembled WGS sequence"/>
</dbReference>